<comment type="caution">
    <text evidence="1">The sequence shown here is derived from an EMBL/GenBank/DDBJ whole genome shotgun (WGS) entry which is preliminary data.</text>
</comment>
<reference evidence="1 2" key="1">
    <citation type="submission" date="2018-07" db="EMBL/GenBank/DDBJ databases">
        <title>Venubactetium sediminum gen. nov., sp. nov., isolated from a marine solar saltern.</title>
        <authorList>
            <person name="Wang S."/>
        </authorList>
    </citation>
    <scope>NUCLEOTIDE SEQUENCE [LARGE SCALE GENOMIC DNA]</scope>
    <source>
        <strain evidence="1 2">WD2A32</strain>
    </source>
</reference>
<dbReference type="Proteomes" id="UP000253941">
    <property type="component" value="Unassembled WGS sequence"/>
</dbReference>
<accession>A0A369TH66</accession>
<gene>
    <name evidence="1" type="ORF">DRB17_08465</name>
</gene>
<evidence type="ECO:0000313" key="2">
    <source>
        <dbReference type="Proteomes" id="UP000253941"/>
    </source>
</evidence>
<dbReference type="RefSeq" id="WP_114581770.1">
    <property type="nucleotide sequence ID" value="NZ_QPMH01000006.1"/>
</dbReference>
<sequence length="110" mass="12110">MNDEIAERIVQDAADALGEGLLQVTGGDKVQGYEGLAKATLLAGLERLADSEPPAARLETVARAIYFKLHDEDRQPWSELDSYQRGFWHDIARTAIRAADESAVTEIRGK</sequence>
<protein>
    <submittedName>
        <fullName evidence="1">Uncharacterized protein</fullName>
    </submittedName>
</protein>
<evidence type="ECO:0000313" key="1">
    <source>
        <dbReference type="EMBL" id="RDD62256.1"/>
    </source>
</evidence>
<dbReference type="AlphaFoldDB" id="A0A369TH66"/>
<dbReference type="EMBL" id="QPMH01000006">
    <property type="protein sequence ID" value="RDD62256.1"/>
    <property type="molecule type" value="Genomic_DNA"/>
</dbReference>
<keyword evidence="2" id="KW-1185">Reference proteome</keyword>
<organism evidence="1 2">
    <name type="scientific">Ferruginivarius sediminum</name>
    <dbReference type="NCBI Taxonomy" id="2661937"/>
    <lineage>
        <taxon>Bacteria</taxon>
        <taxon>Pseudomonadati</taxon>
        <taxon>Pseudomonadota</taxon>
        <taxon>Alphaproteobacteria</taxon>
        <taxon>Rhodospirillales</taxon>
        <taxon>Rhodospirillaceae</taxon>
        <taxon>Ferruginivarius</taxon>
    </lineage>
</organism>
<proteinExistence type="predicted"/>
<name>A0A369TH66_9PROT</name>